<dbReference type="Gene3D" id="3.30.420.40">
    <property type="match status" value="2"/>
</dbReference>
<dbReference type="CDD" id="cd24047">
    <property type="entry name" value="ASKHA_NBD_EutJ"/>
    <property type="match status" value="1"/>
</dbReference>
<comment type="caution">
    <text evidence="8">The sequence shown here is derived from an EMBL/GenBank/DDBJ whole genome shotgun (WGS) entry which is preliminary data.</text>
</comment>
<dbReference type="PATRIC" id="fig|44252.3.peg.1356"/>
<dbReference type="AlphaFoldDB" id="A0A090ZGB8"/>
<evidence type="ECO:0000256" key="7">
    <source>
        <dbReference type="ARBA" id="ARBA00033103"/>
    </source>
</evidence>
<dbReference type="SUPFAM" id="SSF53067">
    <property type="entry name" value="Actin-like ATPase domain"/>
    <property type="match status" value="2"/>
</dbReference>
<proteinExistence type="inferred from homology"/>
<organism evidence="8 9">
    <name type="scientific">Paenibacillus macerans</name>
    <name type="common">Bacillus macerans</name>
    <dbReference type="NCBI Taxonomy" id="44252"/>
    <lineage>
        <taxon>Bacteria</taxon>
        <taxon>Bacillati</taxon>
        <taxon>Bacillota</taxon>
        <taxon>Bacilli</taxon>
        <taxon>Bacillales</taxon>
        <taxon>Paenibacillaceae</taxon>
        <taxon>Paenibacillus</taxon>
    </lineage>
</organism>
<keyword evidence="4" id="KW-0346">Stress response</keyword>
<dbReference type="PANTHER" id="PTHR32432">
    <property type="entry name" value="CELL DIVISION PROTEIN FTSA-RELATED"/>
    <property type="match status" value="1"/>
</dbReference>
<dbReference type="EMBL" id="JMQA01000018">
    <property type="protein sequence ID" value="KFN10369.1"/>
    <property type="molecule type" value="Genomic_DNA"/>
</dbReference>
<dbReference type="InterPro" id="IPR043129">
    <property type="entry name" value="ATPase_NBD"/>
</dbReference>
<dbReference type="HOGENOM" id="CLU_088869_0_0_9"/>
<evidence type="ECO:0000256" key="2">
    <source>
        <dbReference type="ARBA" id="ARBA00014415"/>
    </source>
</evidence>
<evidence type="ECO:0000256" key="5">
    <source>
        <dbReference type="ARBA" id="ARBA00030019"/>
    </source>
</evidence>
<dbReference type="Pfam" id="PF06723">
    <property type="entry name" value="MreB_Mbl"/>
    <property type="match status" value="1"/>
</dbReference>
<evidence type="ECO:0000256" key="6">
    <source>
        <dbReference type="ARBA" id="ARBA00030945"/>
    </source>
</evidence>
<dbReference type="NCBIfam" id="TIGR02529">
    <property type="entry name" value="EutJ"/>
    <property type="match status" value="1"/>
</dbReference>
<dbReference type="InterPro" id="IPR018181">
    <property type="entry name" value="Heat_shock_70_CS"/>
</dbReference>
<gene>
    <name evidence="8" type="primary">eutJ</name>
    <name evidence="8" type="ORF">DJ90_899</name>
</gene>
<dbReference type="PROSITE" id="PS00329">
    <property type="entry name" value="HSP70_2"/>
    <property type="match status" value="1"/>
</dbReference>
<dbReference type="NCBIfam" id="NF011660">
    <property type="entry name" value="PRK15080.1"/>
    <property type="match status" value="1"/>
</dbReference>
<protein>
    <recommendedName>
        <fullName evidence="2">Chaperone protein DnaK</fullName>
    </recommendedName>
    <alternativeName>
        <fullName evidence="3">Chaperone protein dnaK</fullName>
    </alternativeName>
    <alternativeName>
        <fullName evidence="7">HSP70</fullName>
    </alternativeName>
    <alternativeName>
        <fullName evidence="6">Heat shock 70 kDa protein</fullName>
    </alternativeName>
    <alternativeName>
        <fullName evidence="5">Heat shock protein 70</fullName>
    </alternativeName>
</protein>
<evidence type="ECO:0000313" key="9">
    <source>
        <dbReference type="Proteomes" id="UP000029278"/>
    </source>
</evidence>
<keyword evidence="9" id="KW-1185">Reference proteome</keyword>
<dbReference type="GeneID" id="77011649"/>
<evidence type="ECO:0000256" key="3">
    <source>
        <dbReference type="ARBA" id="ARBA00017249"/>
    </source>
</evidence>
<evidence type="ECO:0000313" key="8">
    <source>
        <dbReference type="EMBL" id="KFN10369.1"/>
    </source>
</evidence>
<dbReference type="STRING" id="44252.DJ90_899"/>
<dbReference type="PANTHER" id="PTHR32432:SF3">
    <property type="entry name" value="ETHANOLAMINE UTILIZATION PROTEIN EUTJ"/>
    <property type="match status" value="1"/>
</dbReference>
<dbReference type="InterPro" id="IPR056546">
    <property type="entry name" value="MreB_MamK-like"/>
</dbReference>
<dbReference type="InterPro" id="IPR050696">
    <property type="entry name" value="FtsA/MreB"/>
</dbReference>
<comment type="similarity">
    <text evidence="1">Belongs to the heat shock protein 70 family.</text>
</comment>
<dbReference type="InterPro" id="IPR013366">
    <property type="entry name" value="EutJ"/>
</dbReference>
<name>A0A090ZGB8_PAEMA</name>
<accession>A0A090ZGB8</accession>
<evidence type="ECO:0000256" key="4">
    <source>
        <dbReference type="ARBA" id="ARBA00023016"/>
    </source>
</evidence>
<sequence length="288" mass="30802">MGAEHGMERVNLLVREMELAMDGARPFEDKVFKLPYKVGVDLGTSNIVITVLDQDDRPVGGALEKAHVVRDGIVVEYVRAVTLLQEMKKRLERRLGTVLHEAATAIPPGISPGNVKVITNVVEAAGFRLIQVIDEPEAAAKVLRVRSGAVVDIGGGTTGISIIRNGEAAASADEPTGGVHMTLVISGNLNVDFATAEQLKHDPEQHRMLSPIVQPVIEKMANIAMSYIPQDIETVYLAGGSCCLQGIEKVFAKYTSLNVRKPDNPLLVTPIGIAMSAKGDGLCCPPKP</sequence>
<evidence type="ECO:0000256" key="1">
    <source>
        <dbReference type="ARBA" id="ARBA00007381"/>
    </source>
</evidence>
<dbReference type="Proteomes" id="UP000029278">
    <property type="component" value="Unassembled WGS sequence"/>
</dbReference>
<dbReference type="RefSeq" id="WP_240534101.1">
    <property type="nucleotide sequence ID" value="NZ_BOSD01000017.1"/>
</dbReference>
<reference evidence="8 9" key="1">
    <citation type="submission" date="2014-04" db="EMBL/GenBank/DDBJ databases">
        <authorList>
            <person name="Bishop-Lilly K.A."/>
            <person name="Broomall S.M."/>
            <person name="Chain P.S."/>
            <person name="Chertkov O."/>
            <person name="Coyne S.R."/>
            <person name="Daligault H.E."/>
            <person name="Davenport K.W."/>
            <person name="Erkkila T."/>
            <person name="Frey K.G."/>
            <person name="Gibbons H.S."/>
            <person name="Gu W."/>
            <person name="Jaissle J."/>
            <person name="Johnson S.L."/>
            <person name="Koroleva G.I."/>
            <person name="Ladner J.T."/>
            <person name="Lo C.-C."/>
            <person name="Minogue T.D."/>
            <person name="Munk C."/>
            <person name="Palacios G.F."/>
            <person name="Redden C.L."/>
            <person name="Rosenzweig C.N."/>
            <person name="Scholz M.B."/>
            <person name="Teshima H."/>
            <person name="Xu Y."/>
        </authorList>
    </citation>
    <scope>NUCLEOTIDE SEQUENCE [LARGE SCALE GENOMIC DNA]</scope>
    <source>
        <strain evidence="8 9">8244</strain>
    </source>
</reference>